<dbReference type="Pfam" id="PF04909">
    <property type="entry name" value="Amidohydro_2"/>
    <property type="match status" value="1"/>
</dbReference>
<gene>
    <name evidence="4" type="ORF">MMAN_04230</name>
</gene>
<evidence type="ECO:0000313" key="5">
    <source>
        <dbReference type="Proteomes" id="UP000465812"/>
    </source>
</evidence>
<feature type="domain" description="Amidohydrolase-related" evidence="3">
    <location>
        <begin position="132"/>
        <end position="400"/>
    </location>
</feature>
<protein>
    <recommendedName>
        <fullName evidence="3">Amidohydrolase-related domain-containing protein</fullName>
    </recommendedName>
</protein>
<reference evidence="4 5" key="1">
    <citation type="journal article" date="2019" name="Emerg. Microbes Infect.">
        <title>Comprehensive subspecies identification of 175 nontuberculous mycobacteria species based on 7547 genomic profiles.</title>
        <authorList>
            <person name="Matsumoto Y."/>
            <person name="Kinjo T."/>
            <person name="Motooka D."/>
            <person name="Nabeya D."/>
            <person name="Jung N."/>
            <person name="Uechi K."/>
            <person name="Horii T."/>
            <person name="Iida T."/>
            <person name="Fujita J."/>
            <person name="Nakamura S."/>
        </authorList>
    </citation>
    <scope>NUCLEOTIDE SEQUENCE [LARGE SCALE GENOMIC DNA]</scope>
    <source>
        <strain evidence="4 5">JCM 18113</strain>
    </source>
</reference>
<feature type="region of interest" description="Disordered" evidence="2">
    <location>
        <begin position="1"/>
        <end position="29"/>
    </location>
</feature>
<dbReference type="InterPro" id="IPR006680">
    <property type="entry name" value="Amidohydro-rel"/>
</dbReference>
<dbReference type="SUPFAM" id="SSF51556">
    <property type="entry name" value="Metallo-dependent hydrolases"/>
    <property type="match status" value="1"/>
</dbReference>
<evidence type="ECO:0000259" key="3">
    <source>
        <dbReference type="Pfam" id="PF04909"/>
    </source>
</evidence>
<proteinExistence type="predicted"/>
<name>A0ABM7JLE0_MYCNT</name>
<feature type="compositionally biased region" description="Low complexity" evidence="2">
    <location>
        <begin position="11"/>
        <end position="26"/>
    </location>
</feature>
<accession>A0ABM7JLE0</accession>
<keyword evidence="1" id="KW-0456">Lyase</keyword>
<dbReference type="EMBL" id="AP022590">
    <property type="protein sequence ID" value="BBY36289.1"/>
    <property type="molecule type" value="Genomic_DNA"/>
</dbReference>
<dbReference type="PANTHER" id="PTHR21240">
    <property type="entry name" value="2-AMINO-3-CARBOXYLMUCONATE-6-SEMIALDEHYDE DECARBOXYLASE"/>
    <property type="match status" value="1"/>
</dbReference>
<dbReference type="Gene3D" id="3.20.20.140">
    <property type="entry name" value="Metal-dependent hydrolases"/>
    <property type="match status" value="1"/>
</dbReference>
<evidence type="ECO:0000256" key="2">
    <source>
        <dbReference type="SAM" id="MobiDB-lite"/>
    </source>
</evidence>
<sequence>MPSRWRRCPPRRAAPSSNPIPSAPGSERSTVEPYLIISADTHAELPTEQYREYIDPEYREDFEAFLAEKIAAAAQASGFIDEQFAQAWFDEHGDGIAGGWDVAQRDRELDGDGVAGEVIFPDADAVTGVAGAPFGAGLGQSGDLDPGRAMAGARAHNRWLAELCSHSPERRAGVAVVPILADVDAAVAEIARAAEAGLRGGIMIPVLWGDYPPYHDRRYDKVWAACQDLQMPVHTHVGPAPSEQYGPHLGIYTTEVRWWGVRPLWFALWAGVFERFPNLRWGATECGAYWANDLLWLMDTRFMREHSAKKMSRLLEGDLTMPPSAYFDRNCFIGATTTERRELARRYEIGVPNMLWGNDYPHPEGTWPHTRDWLRRSFWDIPIDETRRILGLSAAEIYNFDRGALAGLVERIGPTPADLGQDDAVSVPKWEAARRIGRHWLTDSEPIPDLVQN</sequence>
<dbReference type="PANTHER" id="PTHR21240:SF28">
    <property type="entry name" value="ISO-OROTATE DECARBOXYLASE (EUROFUNG)"/>
    <property type="match status" value="1"/>
</dbReference>
<dbReference type="Proteomes" id="UP000465812">
    <property type="component" value="Chromosome"/>
</dbReference>
<keyword evidence="5" id="KW-1185">Reference proteome</keyword>
<evidence type="ECO:0000256" key="1">
    <source>
        <dbReference type="ARBA" id="ARBA00023239"/>
    </source>
</evidence>
<feature type="compositionally biased region" description="Basic residues" evidence="2">
    <location>
        <begin position="1"/>
        <end position="10"/>
    </location>
</feature>
<organism evidence="4 5">
    <name type="scientific">Mycobacterium mantenii</name>
    <dbReference type="NCBI Taxonomy" id="560555"/>
    <lineage>
        <taxon>Bacteria</taxon>
        <taxon>Bacillati</taxon>
        <taxon>Actinomycetota</taxon>
        <taxon>Actinomycetes</taxon>
        <taxon>Mycobacteriales</taxon>
        <taxon>Mycobacteriaceae</taxon>
        <taxon>Mycobacterium</taxon>
        <taxon>Mycobacterium avium complex (MAC)</taxon>
    </lineage>
</organism>
<dbReference type="InterPro" id="IPR032466">
    <property type="entry name" value="Metal_Hydrolase"/>
</dbReference>
<evidence type="ECO:0000313" key="4">
    <source>
        <dbReference type="EMBL" id="BBY36289.1"/>
    </source>
</evidence>
<dbReference type="InterPro" id="IPR032465">
    <property type="entry name" value="ACMSD"/>
</dbReference>